<comment type="caution">
    <text evidence="8">The sequence shown here is derived from an EMBL/GenBank/DDBJ whole genome shotgun (WGS) entry which is preliminary data.</text>
</comment>
<keyword evidence="2" id="KW-0963">Cytoplasm</keyword>
<proteinExistence type="inferred from homology"/>
<dbReference type="InterPro" id="IPR019734">
    <property type="entry name" value="TPR_rpt"/>
</dbReference>
<evidence type="ECO:0000313" key="8">
    <source>
        <dbReference type="EMBL" id="RGN37225.1"/>
    </source>
</evidence>
<evidence type="ECO:0000256" key="4">
    <source>
        <dbReference type="ARBA" id="ARBA00022803"/>
    </source>
</evidence>
<dbReference type="GO" id="GO:0005737">
    <property type="term" value="C:cytoplasm"/>
    <property type="evidence" value="ECO:0007669"/>
    <property type="project" value="UniProtKB-SubCell"/>
</dbReference>
<keyword evidence="7" id="KW-0812">Transmembrane</keyword>
<comment type="subcellular location">
    <subcellularLocation>
        <location evidence="1">Cytoplasm</location>
    </subcellularLocation>
</comment>
<keyword evidence="7" id="KW-1133">Transmembrane helix</keyword>
<evidence type="ECO:0000256" key="2">
    <source>
        <dbReference type="ARBA" id="ARBA00022490"/>
    </source>
</evidence>
<dbReference type="Proteomes" id="UP000260983">
    <property type="component" value="Unassembled WGS sequence"/>
</dbReference>
<name>A0A3E5BII5_9BACE</name>
<evidence type="ECO:0000256" key="3">
    <source>
        <dbReference type="ARBA" id="ARBA00022737"/>
    </source>
</evidence>
<keyword evidence="6" id="KW-0175">Coiled coil</keyword>
<dbReference type="SUPFAM" id="SSF48452">
    <property type="entry name" value="TPR-like"/>
    <property type="match status" value="2"/>
</dbReference>
<dbReference type="InterPro" id="IPR011990">
    <property type="entry name" value="TPR-like_helical_dom_sf"/>
</dbReference>
<keyword evidence="4" id="KW-0802">TPR repeat</keyword>
<dbReference type="InterPro" id="IPR051476">
    <property type="entry name" value="Bac_ResReg_Asp_Phosphatase"/>
</dbReference>
<evidence type="ECO:0000256" key="6">
    <source>
        <dbReference type="SAM" id="Coils"/>
    </source>
</evidence>
<protein>
    <recommendedName>
        <fullName evidence="10">Tetratricopeptide repeat protein</fullName>
    </recommendedName>
</protein>
<feature type="transmembrane region" description="Helical" evidence="7">
    <location>
        <begin position="332"/>
        <end position="353"/>
    </location>
</feature>
<keyword evidence="7" id="KW-0472">Membrane</keyword>
<organism evidence="8 9">
    <name type="scientific">Bacteroides oleiciplenus</name>
    <dbReference type="NCBI Taxonomy" id="626931"/>
    <lineage>
        <taxon>Bacteria</taxon>
        <taxon>Pseudomonadati</taxon>
        <taxon>Bacteroidota</taxon>
        <taxon>Bacteroidia</taxon>
        <taxon>Bacteroidales</taxon>
        <taxon>Bacteroidaceae</taxon>
        <taxon>Bacteroides</taxon>
    </lineage>
</organism>
<sequence>MIQKSYYDSALQTLNSIPLESLYTSSLQAQYALLLTQAHDKNYIRHTNDSLIRIAVQYYDNTGNISMRAKAHYYWGRIYQDNQDAVGTVREFMQALPLAEEKQDHDLICLLQSNLGHLFYTHGLLEEADSLYSKVERLASEHQDSLRWAVSLIKSADICMEKGEKSYPKAEEKLLKAWSIIHLSDNVPIKKKTLYSLASLYQYMGRTKEARETAQLFLDLEPNATKQYAAFLIIGSSFYKEGQYDSATCYLNKALKSESYYTKYGAYMRLSDIAREQGRYSDALQYEDAYITYKDSAAKKEYPVKVITTLKDMFHHQAIHQYESFLSRSQSYILLIFTILLIVVAGVIWRHFAEKKKLGILLKKQQDIQAKTECFELLLSEKRNEIENLKQHNIECEGDRVRQSQINNCLNGLLEEEKRMVTDLQKVLSEKDEEIKQLKGIKFKRLIVDTPIYQHLLHIKEENARNSATPMGLEDRDWNELISEINSTSFSFTTRLKGQYDYLSENDIRFCCLVKLGFKFSEIALILGCSVDAIYKREKSTLRRMEINQAIKLKEVLGNI</sequence>
<evidence type="ECO:0008006" key="10">
    <source>
        <dbReference type="Google" id="ProtNLM"/>
    </source>
</evidence>
<evidence type="ECO:0000313" key="9">
    <source>
        <dbReference type="Proteomes" id="UP000260983"/>
    </source>
</evidence>
<feature type="coiled-coil region" evidence="6">
    <location>
        <begin position="379"/>
        <end position="434"/>
    </location>
</feature>
<dbReference type="PANTHER" id="PTHR46630:SF1">
    <property type="entry name" value="TETRATRICOPEPTIDE REPEAT PROTEIN 29"/>
    <property type="match status" value="1"/>
</dbReference>
<dbReference type="Gene3D" id="1.25.40.10">
    <property type="entry name" value="Tetratricopeptide repeat domain"/>
    <property type="match status" value="2"/>
</dbReference>
<evidence type="ECO:0000256" key="5">
    <source>
        <dbReference type="ARBA" id="ARBA00038253"/>
    </source>
</evidence>
<keyword evidence="3" id="KW-0677">Repeat</keyword>
<dbReference type="AlphaFoldDB" id="A0A3E5BII5"/>
<dbReference type="PANTHER" id="PTHR46630">
    <property type="entry name" value="TETRATRICOPEPTIDE REPEAT PROTEIN 29"/>
    <property type="match status" value="1"/>
</dbReference>
<dbReference type="SMART" id="SM00028">
    <property type="entry name" value="TPR"/>
    <property type="match status" value="4"/>
</dbReference>
<dbReference type="EMBL" id="QSUL01000004">
    <property type="protein sequence ID" value="RGN37225.1"/>
    <property type="molecule type" value="Genomic_DNA"/>
</dbReference>
<comment type="similarity">
    <text evidence="5">Belongs to the Rap family.</text>
</comment>
<evidence type="ECO:0000256" key="1">
    <source>
        <dbReference type="ARBA" id="ARBA00004496"/>
    </source>
</evidence>
<evidence type="ECO:0000256" key="7">
    <source>
        <dbReference type="SAM" id="Phobius"/>
    </source>
</evidence>
<accession>A0A3E5BII5</accession>
<reference evidence="8 9" key="1">
    <citation type="submission" date="2018-08" db="EMBL/GenBank/DDBJ databases">
        <title>A genome reference for cultivated species of the human gut microbiota.</title>
        <authorList>
            <person name="Zou Y."/>
            <person name="Xue W."/>
            <person name="Luo G."/>
        </authorList>
    </citation>
    <scope>NUCLEOTIDE SEQUENCE [LARGE SCALE GENOMIC DNA]</scope>
    <source>
        <strain evidence="8 9">OM05-15BH</strain>
    </source>
</reference>
<gene>
    <name evidence="8" type="ORF">DXB65_06880</name>
</gene>